<feature type="coiled-coil region" evidence="1">
    <location>
        <begin position="51"/>
        <end position="109"/>
    </location>
</feature>
<evidence type="ECO:0000313" key="2">
    <source>
        <dbReference type="EMBL" id="KAJ1996779.1"/>
    </source>
</evidence>
<proteinExistence type="predicted"/>
<dbReference type="PANTHER" id="PTHR18898:SF2">
    <property type="entry name" value="NUCLEOPROTEIN TPR"/>
    <property type="match status" value="1"/>
</dbReference>
<dbReference type="OrthoDB" id="343070at2759"/>
<keyword evidence="3" id="KW-1185">Reference proteome</keyword>
<dbReference type="Proteomes" id="UP001150907">
    <property type="component" value="Unassembled WGS sequence"/>
</dbReference>
<dbReference type="EMBL" id="JANBQF010001657">
    <property type="protein sequence ID" value="KAJ1996779.1"/>
    <property type="molecule type" value="Genomic_DNA"/>
</dbReference>
<feature type="non-terminal residue" evidence="2">
    <location>
        <position position="345"/>
    </location>
</feature>
<reference evidence="2" key="1">
    <citation type="submission" date="2022-07" db="EMBL/GenBank/DDBJ databases">
        <title>Phylogenomic reconstructions and comparative analyses of Kickxellomycotina fungi.</title>
        <authorList>
            <person name="Reynolds N.K."/>
            <person name="Stajich J.E."/>
            <person name="Barry K."/>
            <person name="Grigoriev I.V."/>
            <person name="Crous P."/>
            <person name="Smith M.E."/>
        </authorList>
    </citation>
    <scope>NUCLEOTIDE SEQUENCE</scope>
    <source>
        <strain evidence="2">IMI 214461</strain>
    </source>
</reference>
<dbReference type="GO" id="GO:0005643">
    <property type="term" value="C:nuclear pore"/>
    <property type="evidence" value="ECO:0007669"/>
    <property type="project" value="TreeGrafter"/>
</dbReference>
<name>A0A9W8EGJ1_9FUNG</name>
<feature type="non-terminal residue" evidence="2">
    <location>
        <position position="1"/>
    </location>
</feature>
<protein>
    <submittedName>
        <fullName evidence="2">Uncharacterized protein</fullName>
    </submittedName>
</protein>
<evidence type="ECO:0000313" key="3">
    <source>
        <dbReference type="Proteomes" id="UP001150907"/>
    </source>
</evidence>
<evidence type="ECO:0000256" key="1">
    <source>
        <dbReference type="SAM" id="Coils"/>
    </source>
</evidence>
<dbReference type="PANTHER" id="PTHR18898">
    <property type="entry name" value="NUCLEOPROTEIN TPR-RELATED"/>
    <property type="match status" value="1"/>
</dbReference>
<keyword evidence="1" id="KW-0175">Coiled coil</keyword>
<dbReference type="GO" id="GO:0006406">
    <property type="term" value="P:mRNA export from nucleus"/>
    <property type="evidence" value="ECO:0007669"/>
    <property type="project" value="TreeGrafter"/>
</dbReference>
<organism evidence="2 3">
    <name type="scientific">Coemansia thaxteri</name>
    <dbReference type="NCBI Taxonomy" id="2663907"/>
    <lineage>
        <taxon>Eukaryota</taxon>
        <taxon>Fungi</taxon>
        <taxon>Fungi incertae sedis</taxon>
        <taxon>Zoopagomycota</taxon>
        <taxon>Kickxellomycotina</taxon>
        <taxon>Kickxellomycetes</taxon>
        <taxon>Kickxellales</taxon>
        <taxon>Kickxellaceae</taxon>
        <taxon>Coemansia</taxon>
    </lineage>
</organism>
<dbReference type="AlphaFoldDB" id="A0A9W8EGJ1"/>
<sequence>LKSALESASAETRAAQTELHATKARLDEALVDAQTRQAQAAAHVALEAQLRAQVEQMCDAKRDLLAQLAERRDQLDDRAGEAQRLNDACSDLRQQRARDHDELARLRSQVSVADVGEHMLRQSLELTKSQVTWLDDELGKTQAELQAAKAELARAATTGRAEVLRLRAEAEAQADVVAGLQARGAQLERTVREKLDAERAAREEGAEQAEQFRCEMAAQKRLCVEWERAADAAKQHVRSVEESLREADAHRHDADAHAAQRLADTEQALADAHARAAALDEQLRTANALLSEAAAPARAQSLLLSPTASAAARLQGAQPRLNITQLYADKAALEDRLRDADAEIA</sequence>
<accession>A0A9W8EGJ1</accession>
<comment type="caution">
    <text evidence="2">The sequence shown here is derived from an EMBL/GenBank/DDBJ whole genome shotgun (WGS) entry which is preliminary data.</text>
</comment>
<dbReference type="GO" id="GO:0017056">
    <property type="term" value="F:structural constituent of nuclear pore"/>
    <property type="evidence" value="ECO:0007669"/>
    <property type="project" value="TreeGrafter"/>
</dbReference>
<gene>
    <name evidence="2" type="ORF">H4R26_006066</name>
</gene>